<dbReference type="PANTHER" id="PTHR22977:SF5">
    <property type="entry name" value="COX ASSEMBLY MITOCHONDRIAL PROTEIN HOMOLOG"/>
    <property type="match status" value="1"/>
</dbReference>
<dbReference type="OrthoDB" id="6224010at2759"/>
<keyword evidence="2" id="KW-1015">Disulfide bond</keyword>
<dbReference type="EnsemblMetazoa" id="Aqu2.1.33915_001">
    <property type="protein sequence ID" value="Aqu2.1.33915_001"/>
    <property type="gene ID" value="Aqu2.1.33915"/>
</dbReference>
<dbReference type="EnsemblMetazoa" id="XM_003385959.3">
    <property type="protein sequence ID" value="XP_003386007.2"/>
    <property type="gene ID" value="LOC100634436"/>
</dbReference>
<comment type="similarity">
    <text evidence="1 3">Belongs to the CMC family.</text>
</comment>
<keyword evidence="5" id="KW-1185">Reference proteome</keyword>
<dbReference type="eggNOG" id="KOG4624">
    <property type="taxonomic scope" value="Eukaryota"/>
</dbReference>
<accession>A0A1X7V0Z9</accession>
<evidence type="ECO:0000313" key="4">
    <source>
        <dbReference type="EnsemblMetazoa" id="Aqu2.1.33915_001"/>
    </source>
</evidence>
<evidence type="ECO:0000256" key="1">
    <source>
        <dbReference type="ARBA" id="ARBA00007347"/>
    </source>
</evidence>
<dbReference type="AlphaFoldDB" id="A0A1X7V0Z9"/>
<dbReference type="OMA" id="NIMPHYS"/>
<reference evidence="5" key="1">
    <citation type="journal article" date="2010" name="Nature">
        <title>The Amphimedon queenslandica genome and the evolution of animal complexity.</title>
        <authorList>
            <person name="Srivastava M."/>
            <person name="Simakov O."/>
            <person name="Chapman J."/>
            <person name="Fahey B."/>
            <person name="Gauthier M.E."/>
            <person name="Mitros T."/>
            <person name="Richards G.S."/>
            <person name="Conaco C."/>
            <person name="Dacre M."/>
            <person name="Hellsten U."/>
            <person name="Larroux C."/>
            <person name="Putnam N.H."/>
            <person name="Stanke M."/>
            <person name="Adamska M."/>
            <person name="Darling A."/>
            <person name="Degnan S.M."/>
            <person name="Oakley T.H."/>
            <person name="Plachetzki D.C."/>
            <person name="Zhai Y."/>
            <person name="Adamski M."/>
            <person name="Calcino A."/>
            <person name="Cummins S.F."/>
            <person name="Goodstein D.M."/>
            <person name="Harris C."/>
            <person name="Jackson D.J."/>
            <person name="Leys S.P."/>
            <person name="Shu S."/>
            <person name="Woodcroft B.J."/>
            <person name="Vervoort M."/>
            <person name="Kosik K.S."/>
            <person name="Manning G."/>
            <person name="Degnan B.M."/>
            <person name="Rokhsar D.S."/>
        </authorList>
    </citation>
    <scope>NUCLEOTIDE SEQUENCE [LARGE SCALE GENOMIC DNA]</scope>
</reference>
<reference evidence="4" key="2">
    <citation type="submission" date="2017-05" db="UniProtKB">
        <authorList>
            <consortium name="EnsemblMetazoa"/>
        </authorList>
    </citation>
    <scope>IDENTIFICATION</scope>
</reference>
<dbReference type="InParanoid" id="A0A1X7V0Z9"/>
<name>A0A1X7V0Z9_AMPQE</name>
<dbReference type="STRING" id="400682.A0A1X7V0Z9"/>
<dbReference type="GO" id="GO:0005739">
    <property type="term" value="C:mitochondrion"/>
    <property type="evidence" value="ECO:0007669"/>
    <property type="project" value="UniProtKB-SubCell"/>
</dbReference>
<sequence length="122" mass="14319">MAAEKEKGGRERGGDGSFNEIVKYPKGDDLRVVEKDVLIPKIMREKAMKRCSAEVKEFEDCMRGRTISAVWACQKTNKQMQDCLTALFKNEEFQEECKREYLQKREEYRRTGIKQKDIKMSN</sequence>
<organism evidence="4">
    <name type="scientific">Amphimedon queenslandica</name>
    <name type="common">Sponge</name>
    <dbReference type="NCBI Taxonomy" id="400682"/>
    <lineage>
        <taxon>Eukaryota</taxon>
        <taxon>Metazoa</taxon>
        <taxon>Porifera</taxon>
        <taxon>Demospongiae</taxon>
        <taxon>Heteroscleromorpha</taxon>
        <taxon>Haplosclerida</taxon>
        <taxon>Niphatidae</taxon>
        <taxon>Amphimedon</taxon>
    </lineage>
</organism>
<evidence type="ECO:0000313" key="5">
    <source>
        <dbReference type="Proteomes" id="UP000007879"/>
    </source>
</evidence>
<gene>
    <name evidence="4" type="primary">100634436</name>
</gene>
<dbReference type="Pfam" id="PF08583">
    <property type="entry name" value="Cmc1"/>
    <property type="match status" value="1"/>
</dbReference>
<evidence type="ECO:0000256" key="3">
    <source>
        <dbReference type="RuleBase" id="RU364104"/>
    </source>
</evidence>
<proteinExistence type="inferred from homology"/>
<dbReference type="PANTHER" id="PTHR22977">
    <property type="entry name" value="COX ASSEMBLY MITOCHONDRIAL PROTEIN"/>
    <property type="match status" value="1"/>
</dbReference>
<comment type="subcellular location">
    <subcellularLocation>
        <location evidence="3">Mitochondrion</location>
    </subcellularLocation>
</comment>
<keyword evidence="3" id="KW-0496">Mitochondrion</keyword>
<dbReference type="KEGG" id="aqu:100634436"/>
<protein>
    <recommendedName>
        <fullName evidence="3">COX assembly mitochondrial protein</fullName>
    </recommendedName>
</protein>
<dbReference type="Proteomes" id="UP000007879">
    <property type="component" value="Unassembled WGS sequence"/>
</dbReference>
<evidence type="ECO:0000256" key="2">
    <source>
        <dbReference type="ARBA" id="ARBA00023157"/>
    </source>
</evidence>
<dbReference type="InterPro" id="IPR013892">
    <property type="entry name" value="Cyt_c_biogenesis_Cmc1-like"/>
</dbReference>